<evidence type="ECO:0000256" key="2">
    <source>
        <dbReference type="ARBA" id="ARBA00006371"/>
    </source>
</evidence>
<keyword evidence="8" id="KW-1185">Reference proteome</keyword>
<dbReference type="AlphaFoldDB" id="A0AAD9KFF5"/>
<evidence type="ECO:0000256" key="1">
    <source>
        <dbReference type="ARBA" id="ARBA00004141"/>
    </source>
</evidence>
<protein>
    <recommendedName>
        <fullName evidence="9">Transmembrane protein 229B</fullName>
    </recommendedName>
</protein>
<reference evidence="7" key="1">
    <citation type="journal article" date="2023" name="Mol. Biol. Evol.">
        <title>Third-Generation Sequencing Reveals the Adaptive Role of the Epigenome in Three Deep-Sea Polychaetes.</title>
        <authorList>
            <person name="Perez M."/>
            <person name="Aroh O."/>
            <person name="Sun Y."/>
            <person name="Lan Y."/>
            <person name="Juniper S.K."/>
            <person name="Young C.R."/>
            <person name="Angers B."/>
            <person name="Qian P.Y."/>
        </authorList>
    </citation>
    <scope>NUCLEOTIDE SEQUENCE</scope>
    <source>
        <strain evidence="7">P08H-3</strain>
    </source>
</reference>
<proteinExistence type="inferred from homology"/>
<dbReference type="InterPro" id="IPR010540">
    <property type="entry name" value="CmpB_TMEM229"/>
</dbReference>
<sequence length="175" mass="20222">MAEETKHYKPLSTLGRFYIYAIHGYVIEIMFTAAWEFVVHTNWKFPGNTSVWSLPIYGLSSLVLEQMFFCLKDKVPLLVRALLYTLWAYCWEFSTGYVLRQFNACPWDYTPFHGDVMGLVTLEYAPLWYILAIVGEKVIIRSTLHLHWGPSYIGDGSSDRHTCLNSGDASKQKHL</sequence>
<evidence type="ECO:0000256" key="3">
    <source>
        <dbReference type="ARBA" id="ARBA00022692"/>
    </source>
</evidence>
<dbReference type="PANTHER" id="PTHR31746">
    <property type="entry name" value="TRANSMEMBRANE PROTEIN 229 FAMILY MEMBER"/>
    <property type="match status" value="1"/>
</dbReference>
<dbReference type="Proteomes" id="UP001208570">
    <property type="component" value="Unassembled WGS sequence"/>
</dbReference>
<name>A0AAD9KFF5_9ANNE</name>
<evidence type="ECO:0000313" key="7">
    <source>
        <dbReference type="EMBL" id="KAK2170674.1"/>
    </source>
</evidence>
<dbReference type="Pfam" id="PF06541">
    <property type="entry name" value="ABC_trans_CmpB"/>
    <property type="match status" value="1"/>
</dbReference>
<keyword evidence="4 6" id="KW-1133">Transmembrane helix</keyword>
<dbReference type="PANTHER" id="PTHR31746:SF3">
    <property type="entry name" value="TRANSMEMBRANE PROTEIN 229B"/>
    <property type="match status" value="1"/>
</dbReference>
<dbReference type="GO" id="GO:0016020">
    <property type="term" value="C:membrane"/>
    <property type="evidence" value="ECO:0007669"/>
    <property type="project" value="UniProtKB-SubCell"/>
</dbReference>
<evidence type="ECO:0000313" key="8">
    <source>
        <dbReference type="Proteomes" id="UP001208570"/>
    </source>
</evidence>
<accession>A0AAD9KFF5</accession>
<gene>
    <name evidence="7" type="ORF">LSH36_1g11011</name>
</gene>
<evidence type="ECO:0000256" key="6">
    <source>
        <dbReference type="SAM" id="Phobius"/>
    </source>
</evidence>
<keyword evidence="3 6" id="KW-0812">Transmembrane</keyword>
<organism evidence="7 8">
    <name type="scientific">Paralvinella palmiformis</name>
    <dbReference type="NCBI Taxonomy" id="53620"/>
    <lineage>
        <taxon>Eukaryota</taxon>
        <taxon>Metazoa</taxon>
        <taxon>Spiralia</taxon>
        <taxon>Lophotrochozoa</taxon>
        <taxon>Annelida</taxon>
        <taxon>Polychaeta</taxon>
        <taxon>Sedentaria</taxon>
        <taxon>Canalipalpata</taxon>
        <taxon>Terebellida</taxon>
        <taxon>Terebelliformia</taxon>
        <taxon>Alvinellidae</taxon>
        <taxon>Paralvinella</taxon>
    </lineage>
</organism>
<evidence type="ECO:0000256" key="4">
    <source>
        <dbReference type="ARBA" id="ARBA00022989"/>
    </source>
</evidence>
<comment type="caution">
    <text evidence="7">The sequence shown here is derived from an EMBL/GenBank/DDBJ whole genome shotgun (WGS) entry which is preliminary data.</text>
</comment>
<evidence type="ECO:0000256" key="5">
    <source>
        <dbReference type="ARBA" id="ARBA00023136"/>
    </source>
</evidence>
<comment type="similarity">
    <text evidence="2">Belongs to the TMEM229 family.</text>
</comment>
<feature type="transmembrane region" description="Helical" evidence="6">
    <location>
        <begin position="50"/>
        <end position="71"/>
    </location>
</feature>
<keyword evidence="5 6" id="KW-0472">Membrane</keyword>
<dbReference type="EMBL" id="JAODUP010000001">
    <property type="protein sequence ID" value="KAK2170674.1"/>
    <property type="molecule type" value="Genomic_DNA"/>
</dbReference>
<feature type="transmembrane region" description="Helical" evidence="6">
    <location>
        <begin position="17"/>
        <end position="38"/>
    </location>
</feature>
<evidence type="ECO:0008006" key="9">
    <source>
        <dbReference type="Google" id="ProtNLM"/>
    </source>
</evidence>
<comment type="subcellular location">
    <subcellularLocation>
        <location evidence="1">Membrane</location>
        <topology evidence="1">Multi-pass membrane protein</topology>
    </subcellularLocation>
</comment>